<dbReference type="EMBL" id="JAMYWD010000004">
    <property type="protein sequence ID" value="KAJ4973597.1"/>
    <property type="molecule type" value="Genomic_DNA"/>
</dbReference>
<evidence type="ECO:0000259" key="7">
    <source>
        <dbReference type="PROSITE" id="PS50922"/>
    </source>
</evidence>
<sequence length="302" mass="35960">MGSIDWEEESYPEYKDFIALLFFALLFPAIRFFLDRFVFEKVARRFILGKGHQMLDAETKERSHKIKKFKESAWKCIYYLSAEILAISVTYDEPWFTNTKYFWVGPGDQVWPDLKIKLKLKGLYMYTAGFYMYSIFALVFWETRRSDFGVSMTHHLATVVLIVMSYIVRLARAGSIILALHDASDVYMEIAKMSKYSGFEKLSSFSFVLFVFSWIILRLIYFPFWILWSTSYEVLQTLDKEAHKVYGPIYYYVLNTLLFCLLVLHIYWWILIYWMLVKQIQARGRMSEDVRSDSEGEDEHED</sequence>
<evidence type="ECO:0000313" key="8">
    <source>
        <dbReference type="EMBL" id="KAJ4973597.1"/>
    </source>
</evidence>
<reference evidence="8" key="1">
    <citation type="journal article" date="2023" name="Plant J.">
        <title>The genome of the king protea, Protea cynaroides.</title>
        <authorList>
            <person name="Chang J."/>
            <person name="Duong T.A."/>
            <person name="Schoeman C."/>
            <person name="Ma X."/>
            <person name="Roodt D."/>
            <person name="Barker N."/>
            <person name="Li Z."/>
            <person name="Van de Peer Y."/>
            <person name="Mizrachi E."/>
        </authorList>
    </citation>
    <scope>NUCLEOTIDE SEQUENCE</scope>
    <source>
        <tissue evidence="8">Young leaves</tissue>
    </source>
</reference>
<name>A0A9Q0KN04_9MAGN</name>
<keyword evidence="3 6" id="KW-1133">Transmembrane helix</keyword>
<gene>
    <name evidence="8" type="ORF">NE237_006771</name>
</gene>
<evidence type="ECO:0000256" key="3">
    <source>
        <dbReference type="ARBA" id="ARBA00022989"/>
    </source>
</evidence>
<feature type="transmembrane region" description="Helical" evidence="6">
    <location>
        <begin position="202"/>
        <end position="229"/>
    </location>
</feature>
<dbReference type="Pfam" id="PF03798">
    <property type="entry name" value="TRAM_LAG1_CLN8"/>
    <property type="match status" value="1"/>
</dbReference>
<dbReference type="PANTHER" id="PTHR12560:SF49">
    <property type="entry name" value="CERAMIDE SYNTHASE 1 LOH3"/>
    <property type="match status" value="1"/>
</dbReference>
<feature type="transmembrane region" description="Helical" evidence="6">
    <location>
        <begin position="249"/>
        <end position="276"/>
    </location>
</feature>
<dbReference type="GO" id="GO:0046513">
    <property type="term" value="P:ceramide biosynthetic process"/>
    <property type="evidence" value="ECO:0007669"/>
    <property type="project" value="InterPro"/>
</dbReference>
<dbReference type="OrthoDB" id="537032at2759"/>
<evidence type="ECO:0000256" key="2">
    <source>
        <dbReference type="ARBA" id="ARBA00022692"/>
    </source>
</evidence>
<keyword evidence="2 5" id="KW-0812">Transmembrane</keyword>
<dbReference type="Proteomes" id="UP001141806">
    <property type="component" value="Unassembled WGS sequence"/>
</dbReference>
<dbReference type="PIRSF" id="PIRSF005225">
    <property type="entry name" value="LAG1_LAC1"/>
    <property type="match status" value="1"/>
</dbReference>
<keyword evidence="4 5" id="KW-0472">Membrane</keyword>
<feature type="transmembrane region" description="Helical" evidence="6">
    <location>
        <begin position="156"/>
        <end position="181"/>
    </location>
</feature>
<feature type="transmembrane region" description="Helical" evidence="6">
    <location>
        <begin position="17"/>
        <end position="34"/>
    </location>
</feature>
<dbReference type="PANTHER" id="PTHR12560">
    <property type="entry name" value="LONGEVITY ASSURANCE FACTOR 1 LAG1"/>
    <property type="match status" value="1"/>
</dbReference>
<organism evidence="8 9">
    <name type="scientific">Protea cynaroides</name>
    <dbReference type="NCBI Taxonomy" id="273540"/>
    <lineage>
        <taxon>Eukaryota</taxon>
        <taxon>Viridiplantae</taxon>
        <taxon>Streptophyta</taxon>
        <taxon>Embryophyta</taxon>
        <taxon>Tracheophyta</taxon>
        <taxon>Spermatophyta</taxon>
        <taxon>Magnoliopsida</taxon>
        <taxon>Proteales</taxon>
        <taxon>Proteaceae</taxon>
        <taxon>Protea</taxon>
    </lineage>
</organism>
<evidence type="ECO:0000313" key="9">
    <source>
        <dbReference type="Proteomes" id="UP001141806"/>
    </source>
</evidence>
<evidence type="ECO:0000256" key="5">
    <source>
        <dbReference type="PROSITE-ProRule" id="PRU00205"/>
    </source>
</evidence>
<comment type="caution">
    <text evidence="8">The sequence shown here is derived from an EMBL/GenBank/DDBJ whole genome shotgun (WGS) entry which is preliminary data.</text>
</comment>
<dbReference type="GO" id="GO:0050291">
    <property type="term" value="F:sphingosine N-acyltransferase activity"/>
    <property type="evidence" value="ECO:0007669"/>
    <property type="project" value="InterPro"/>
</dbReference>
<feature type="domain" description="TLC" evidence="7">
    <location>
        <begin position="67"/>
        <end position="281"/>
    </location>
</feature>
<dbReference type="InterPro" id="IPR006634">
    <property type="entry name" value="TLC-dom"/>
</dbReference>
<dbReference type="InterPro" id="IPR016439">
    <property type="entry name" value="Lag1/Lac1-like"/>
</dbReference>
<feature type="transmembrane region" description="Helical" evidence="6">
    <location>
        <begin position="123"/>
        <end position="141"/>
    </location>
</feature>
<proteinExistence type="predicted"/>
<accession>A0A9Q0KN04</accession>
<keyword evidence="9" id="KW-1185">Reference proteome</keyword>
<dbReference type="PROSITE" id="PS50922">
    <property type="entry name" value="TLC"/>
    <property type="match status" value="1"/>
</dbReference>
<protein>
    <recommendedName>
        <fullName evidence="7">TLC domain-containing protein</fullName>
    </recommendedName>
</protein>
<evidence type="ECO:0000256" key="1">
    <source>
        <dbReference type="ARBA" id="ARBA00004477"/>
    </source>
</evidence>
<dbReference type="GO" id="GO:0005789">
    <property type="term" value="C:endoplasmic reticulum membrane"/>
    <property type="evidence" value="ECO:0007669"/>
    <property type="project" value="UniProtKB-SubCell"/>
</dbReference>
<dbReference type="SMART" id="SM00724">
    <property type="entry name" value="TLC"/>
    <property type="match status" value="1"/>
</dbReference>
<evidence type="ECO:0000256" key="6">
    <source>
        <dbReference type="SAM" id="Phobius"/>
    </source>
</evidence>
<comment type="subcellular location">
    <subcellularLocation>
        <location evidence="1">Endoplasmic reticulum membrane</location>
        <topology evidence="1">Multi-pass membrane protein</topology>
    </subcellularLocation>
</comment>
<evidence type="ECO:0000256" key="4">
    <source>
        <dbReference type="ARBA" id="ARBA00023136"/>
    </source>
</evidence>
<dbReference type="AlphaFoldDB" id="A0A9Q0KN04"/>